<evidence type="ECO:0000259" key="5">
    <source>
        <dbReference type="Pfam" id="PF17384"/>
    </source>
</evidence>
<dbReference type="eggNOG" id="COG0779">
    <property type="taxonomic scope" value="Bacteria"/>
</dbReference>
<organism evidence="6 7">
    <name type="scientific">Pontibacillus yanchengensis Y32</name>
    <dbReference type="NCBI Taxonomy" id="1385514"/>
    <lineage>
        <taxon>Bacteria</taxon>
        <taxon>Bacillati</taxon>
        <taxon>Bacillota</taxon>
        <taxon>Bacilli</taxon>
        <taxon>Bacillales</taxon>
        <taxon>Bacillaceae</taxon>
        <taxon>Pontibacillus</taxon>
    </lineage>
</organism>
<dbReference type="InterPro" id="IPR035956">
    <property type="entry name" value="RimP_N_sf"/>
</dbReference>
<protein>
    <recommendedName>
        <fullName evidence="3">Ribosome maturation factor RimP</fullName>
    </recommendedName>
</protein>
<dbReference type="STRING" id="1385514.N782_19180"/>
<comment type="similarity">
    <text evidence="3">Belongs to the RimP family.</text>
</comment>
<dbReference type="RefSeq" id="WP_036816440.1">
    <property type="nucleotide sequence ID" value="NZ_AVBF01000006.1"/>
</dbReference>
<keyword evidence="7" id="KW-1185">Reference proteome</keyword>
<feature type="domain" description="Ribosome maturation factor RimP C-terminal" evidence="5">
    <location>
        <begin position="88"/>
        <end position="157"/>
    </location>
</feature>
<dbReference type="GO" id="GO:0000028">
    <property type="term" value="P:ribosomal small subunit assembly"/>
    <property type="evidence" value="ECO:0007669"/>
    <property type="project" value="TreeGrafter"/>
</dbReference>
<proteinExistence type="inferred from homology"/>
<dbReference type="AlphaFoldDB" id="A0A0A2TEN7"/>
<evidence type="ECO:0000256" key="3">
    <source>
        <dbReference type="HAMAP-Rule" id="MF_01077"/>
    </source>
</evidence>
<dbReference type="Proteomes" id="UP000030147">
    <property type="component" value="Unassembled WGS sequence"/>
</dbReference>
<reference evidence="6 7" key="1">
    <citation type="journal article" date="2015" name="Stand. Genomic Sci.">
        <title>High quality draft genome sequence of the moderately halophilic bacterium Pontibacillus yanchengensis Y32(T) and comparison among Pontibacillus genomes.</title>
        <authorList>
            <person name="Huang J."/>
            <person name="Qiao Z.X."/>
            <person name="Tang J.W."/>
            <person name="Wang G."/>
        </authorList>
    </citation>
    <scope>NUCLEOTIDE SEQUENCE [LARGE SCALE GENOMIC DNA]</scope>
    <source>
        <strain evidence="6 7">Y32</strain>
    </source>
</reference>
<dbReference type="PANTHER" id="PTHR33867:SF1">
    <property type="entry name" value="RIBOSOME MATURATION FACTOR RIMP"/>
    <property type="match status" value="1"/>
</dbReference>
<evidence type="ECO:0000256" key="2">
    <source>
        <dbReference type="ARBA" id="ARBA00022517"/>
    </source>
</evidence>
<dbReference type="InterPro" id="IPR028998">
    <property type="entry name" value="RimP_C"/>
</dbReference>
<dbReference type="Pfam" id="PF17384">
    <property type="entry name" value="DUF150_C"/>
    <property type="match status" value="1"/>
</dbReference>
<feature type="domain" description="Ribosome maturation factor RimP N-terminal" evidence="4">
    <location>
        <begin position="13"/>
        <end position="85"/>
    </location>
</feature>
<sequence length="158" mass="18117">MGNNDIKKTTETLVQPILEDMNLELVDIEFQNEGKNWYLRVYVDKDGGVEIEECGQVSEKLSEKLDEEDPITFPYFLEVSSPGAERPLNSKKDMEKHVGHHVHLKLYEHIDGEKELEGKLISFENELATIEVKVKAKTKKVEVPYEKIAKARLAVSFN</sequence>
<dbReference type="SUPFAM" id="SSF74942">
    <property type="entry name" value="YhbC-like, C-terminal domain"/>
    <property type="match status" value="1"/>
</dbReference>
<dbReference type="GO" id="GO:0005829">
    <property type="term" value="C:cytosol"/>
    <property type="evidence" value="ECO:0007669"/>
    <property type="project" value="TreeGrafter"/>
</dbReference>
<name>A0A0A2TEN7_9BACI</name>
<dbReference type="CDD" id="cd01734">
    <property type="entry name" value="YlxS_C"/>
    <property type="match status" value="1"/>
</dbReference>
<dbReference type="InterPro" id="IPR028989">
    <property type="entry name" value="RimP_N"/>
</dbReference>
<dbReference type="SUPFAM" id="SSF75420">
    <property type="entry name" value="YhbC-like, N-terminal domain"/>
    <property type="match status" value="1"/>
</dbReference>
<dbReference type="Pfam" id="PF02576">
    <property type="entry name" value="RimP_N"/>
    <property type="match status" value="1"/>
</dbReference>
<dbReference type="GO" id="GO:0006412">
    <property type="term" value="P:translation"/>
    <property type="evidence" value="ECO:0007669"/>
    <property type="project" value="TreeGrafter"/>
</dbReference>
<keyword evidence="1 3" id="KW-0963">Cytoplasm</keyword>
<dbReference type="EMBL" id="AVBF01000006">
    <property type="protein sequence ID" value="KGP74024.1"/>
    <property type="molecule type" value="Genomic_DNA"/>
</dbReference>
<dbReference type="Gene3D" id="3.30.300.70">
    <property type="entry name" value="RimP-like superfamily, N-terminal"/>
    <property type="match status" value="1"/>
</dbReference>
<evidence type="ECO:0000256" key="1">
    <source>
        <dbReference type="ARBA" id="ARBA00022490"/>
    </source>
</evidence>
<dbReference type="InterPro" id="IPR003728">
    <property type="entry name" value="Ribosome_maturation_RimP"/>
</dbReference>
<dbReference type="HAMAP" id="MF_01077">
    <property type="entry name" value="RimP"/>
    <property type="match status" value="1"/>
</dbReference>
<accession>A0A0A2TEN7</accession>
<dbReference type="InterPro" id="IPR036847">
    <property type="entry name" value="RimP_C_sf"/>
</dbReference>
<dbReference type="FunFam" id="3.30.300.70:FF:000001">
    <property type="entry name" value="Ribosome maturation factor RimP"/>
    <property type="match status" value="1"/>
</dbReference>
<dbReference type="OrthoDB" id="9805006at2"/>
<comment type="caution">
    <text evidence="6">The sequence shown here is derived from an EMBL/GenBank/DDBJ whole genome shotgun (WGS) entry which is preliminary data.</text>
</comment>
<keyword evidence="2 3" id="KW-0690">Ribosome biogenesis</keyword>
<comment type="subcellular location">
    <subcellularLocation>
        <location evidence="3">Cytoplasm</location>
    </subcellularLocation>
</comment>
<gene>
    <name evidence="3" type="primary">rimP</name>
    <name evidence="6" type="ORF">N782_19180</name>
</gene>
<evidence type="ECO:0000313" key="6">
    <source>
        <dbReference type="EMBL" id="KGP74024.1"/>
    </source>
</evidence>
<evidence type="ECO:0000313" key="7">
    <source>
        <dbReference type="Proteomes" id="UP000030147"/>
    </source>
</evidence>
<evidence type="ECO:0000259" key="4">
    <source>
        <dbReference type="Pfam" id="PF02576"/>
    </source>
</evidence>
<comment type="function">
    <text evidence="3">Required for maturation of 30S ribosomal subunits.</text>
</comment>
<dbReference type="NCBIfam" id="NF000928">
    <property type="entry name" value="PRK00092.1-2"/>
    <property type="match status" value="1"/>
</dbReference>
<dbReference type="PANTHER" id="PTHR33867">
    <property type="entry name" value="RIBOSOME MATURATION FACTOR RIMP"/>
    <property type="match status" value="1"/>
</dbReference>
<dbReference type="Gene3D" id="2.30.30.180">
    <property type="entry name" value="Ribosome maturation factor RimP, C-terminal domain"/>
    <property type="match status" value="1"/>
</dbReference>